<dbReference type="AlphaFoldDB" id="A0AAP6BMG0"/>
<feature type="region of interest" description="C-terminal hotdog fold" evidence="3">
    <location>
        <begin position="1"/>
        <end position="125"/>
    </location>
</feature>
<dbReference type="PANTHER" id="PTHR43775">
    <property type="entry name" value="FATTY ACID SYNTHASE"/>
    <property type="match status" value="1"/>
</dbReference>
<evidence type="ECO:0000256" key="2">
    <source>
        <dbReference type="ARBA" id="ARBA00023268"/>
    </source>
</evidence>
<sequence>LADAGYGYGPAFQGLRAAWRRGEEVFAEVRLPGEVTDRAGEFGIHPALFDAALHAAVFLPGDVEGGLPFAWSGVSLHASGAQSLRVRLSVAGDGGLCLNAVDDTGAPVVSVDSLTLRPVWSELLGSGDERRSLFGVDWVVLPGVGDEASAGSWAVIGAGELEVESLGVPCYAGVGDLVGAGVPVPDVVVVACVGSLEGDRGVDARVLTGRVLGVVGEALAEDRLSGSRLVVVTCGAVAAGVGRDVSDLAGGAVWGLVRSAMSEHPGRLVLADVESFV</sequence>
<dbReference type="InterPro" id="IPR049900">
    <property type="entry name" value="PKS_mFAS_DH"/>
</dbReference>
<dbReference type="PANTHER" id="PTHR43775:SF51">
    <property type="entry name" value="INACTIVE PHENOLPHTHIOCEROL SYNTHESIS POLYKETIDE SYNTHASE TYPE I PKS1-RELATED"/>
    <property type="match status" value="1"/>
</dbReference>
<proteinExistence type="predicted"/>
<dbReference type="InterPro" id="IPR049551">
    <property type="entry name" value="PKS_DH_C"/>
</dbReference>
<dbReference type="InterPro" id="IPR050091">
    <property type="entry name" value="PKS_NRPS_Biosynth_Enz"/>
</dbReference>
<evidence type="ECO:0000259" key="4">
    <source>
        <dbReference type="PROSITE" id="PS52019"/>
    </source>
</evidence>
<comment type="caution">
    <text evidence="5">The sequence shown here is derived from an EMBL/GenBank/DDBJ whole genome shotgun (WGS) entry which is preliminary data.</text>
</comment>
<evidence type="ECO:0000313" key="6">
    <source>
        <dbReference type="Proteomes" id="UP001282288"/>
    </source>
</evidence>
<protein>
    <submittedName>
        <fullName evidence="5">Polyketide synthase dehydratase domain-containing protein</fullName>
    </submittedName>
</protein>
<feature type="non-terminal residue" evidence="5">
    <location>
        <position position="1"/>
    </location>
</feature>
<feature type="domain" description="PKS/mFAS DH" evidence="4">
    <location>
        <begin position="1"/>
        <end position="125"/>
    </location>
</feature>
<dbReference type="Proteomes" id="UP001282288">
    <property type="component" value="Unassembled WGS sequence"/>
</dbReference>
<dbReference type="Gene3D" id="3.40.50.11460">
    <property type="match status" value="1"/>
</dbReference>
<gene>
    <name evidence="5" type="ORF">PV399_48645</name>
</gene>
<dbReference type="InterPro" id="IPR042104">
    <property type="entry name" value="PKS_dehydratase_sf"/>
</dbReference>
<evidence type="ECO:0000313" key="5">
    <source>
        <dbReference type="EMBL" id="MDX2967499.1"/>
    </source>
</evidence>
<feature type="region of interest" description="N-terminal hotdog fold" evidence="3">
    <location>
        <position position="1"/>
    </location>
</feature>
<evidence type="ECO:0000256" key="1">
    <source>
        <dbReference type="ARBA" id="ARBA00022679"/>
    </source>
</evidence>
<comment type="caution">
    <text evidence="3">Lacks conserved residue(s) required for the propagation of feature annotation.</text>
</comment>
<keyword evidence="2" id="KW-0511">Multifunctional enzyme</keyword>
<dbReference type="SUPFAM" id="SSF51735">
    <property type="entry name" value="NAD(P)-binding Rossmann-fold domains"/>
    <property type="match status" value="1"/>
</dbReference>
<dbReference type="InterPro" id="IPR036291">
    <property type="entry name" value="NAD(P)-bd_dom_sf"/>
</dbReference>
<name>A0AAP6BMG0_9ACTN</name>
<accession>A0AAP6BMG0</accession>
<dbReference type="EMBL" id="JARAWC010000165">
    <property type="protein sequence ID" value="MDX2967499.1"/>
    <property type="molecule type" value="Genomic_DNA"/>
</dbReference>
<reference evidence="5" key="1">
    <citation type="journal article" date="2023" name="Microb. Genom.">
        <title>Mesoterricola silvestris gen. nov., sp. nov., Mesoterricola sediminis sp. nov., Geothrix oryzae sp. nov., Geothrix edaphica sp. nov., Geothrix rubra sp. nov., and Geothrix limicola sp. nov., six novel members of Acidobacteriota isolated from soils.</title>
        <authorList>
            <person name="Weisberg A.J."/>
            <person name="Pearce E."/>
            <person name="Kramer C.G."/>
            <person name="Chang J.H."/>
            <person name="Clarke C.R."/>
        </authorList>
    </citation>
    <scope>NUCLEOTIDE SEQUENCE</scope>
    <source>
        <strain evidence="5">NRRL_B-16521</strain>
    </source>
</reference>
<dbReference type="PROSITE" id="PS52019">
    <property type="entry name" value="PKS_MFAS_DH"/>
    <property type="match status" value="1"/>
</dbReference>
<organism evidence="5 6">
    <name type="scientific">Streptomyces acidiscabies</name>
    <dbReference type="NCBI Taxonomy" id="42234"/>
    <lineage>
        <taxon>Bacteria</taxon>
        <taxon>Bacillati</taxon>
        <taxon>Actinomycetota</taxon>
        <taxon>Actinomycetes</taxon>
        <taxon>Kitasatosporales</taxon>
        <taxon>Streptomycetaceae</taxon>
        <taxon>Streptomyces</taxon>
    </lineage>
</organism>
<feature type="non-terminal residue" evidence="5">
    <location>
        <position position="277"/>
    </location>
</feature>
<dbReference type="GO" id="GO:0006633">
    <property type="term" value="P:fatty acid biosynthetic process"/>
    <property type="evidence" value="ECO:0007669"/>
    <property type="project" value="TreeGrafter"/>
</dbReference>
<dbReference type="Pfam" id="PF14765">
    <property type="entry name" value="PS-DH"/>
    <property type="match status" value="1"/>
</dbReference>
<dbReference type="RefSeq" id="WP_319061271.1">
    <property type="nucleotide sequence ID" value="NZ_JARAWC010000165.1"/>
</dbReference>
<keyword evidence="1" id="KW-0808">Transferase</keyword>
<dbReference type="Gene3D" id="3.10.129.110">
    <property type="entry name" value="Polyketide synthase dehydratase"/>
    <property type="match status" value="1"/>
</dbReference>
<dbReference type="InterPro" id="IPR055123">
    <property type="entry name" value="SpnB-like_Rossmann"/>
</dbReference>
<dbReference type="Pfam" id="PF22953">
    <property type="entry name" value="SpnB_Rossmann"/>
    <property type="match status" value="1"/>
</dbReference>
<dbReference type="GO" id="GO:0004312">
    <property type="term" value="F:fatty acid synthase activity"/>
    <property type="evidence" value="ECO:0007669"/>
    <property type="project" value="TreeGrafter"/>
</dbReference>
<evidence type="ECO:0000256" key="3">
    <source>
        <dbReference type="PROSITE-ProRule" id="PRU01363"/>
    </source>
</evidence>